<dbReference type="GO" id="GO:0001664">
    <property type="term" value="F:G protein-coupled receptor binding"/>
    <property type="evidence" value="ECO:0007669"/>
    <property type="project" value="TreeGrafter"/>
</dbReference>
<sequence length="391" mass="44323">MGACASQPDRASKARSDDIDRQLDEDSKRYKKECKILLLGSGESGKSTIVKQMKIIHQAGFSEEERRAFRPIVRWNVWDSADAVARAVREYGMEERLGKEARGALGVLVKAGAIVEEEQCVADRGEVEMTKEIADAVEALWGDPVVARTLDEHGSEFYLMDSAAYFISAIQRLAAPDYIPTEEDVLRARAQSTSITETRFNIGGLSIHMFDVGGQRSELRKWIHCFESVTSIIFCTALSEYDQVLYGRANTSSLLALIYPTLSPFRHPSSPSPFPFPSFNRMRESLVLFGSVINSRWFLRTVVIFFLNKIDVFRRKLGKVPLERYFPEYTGGPDINKAAKYVLWRFMQENRAKLNVYPYLTQATDTENIRLIFTTLQETILRSALKNSAIL</sequence>
<dbReference type="Gene3D" id="1.10.400.10">
    <property type="entry name" value="GI Alpha 1, domain 2-like"/>
    <property type="match status" value="1"/>
</dbReference>
<keyword evidence="11" id="KW-1185">Reference proteome</keyword>
<dbReference type="GO" id="GO:0031683">
    <property type="term" value="F:G-protein beta/gamma-subunit complex binding"/>
    <property type="evidence" value="ECO:0007669"/>
    <property type="project" value="InterPro"/>
</dbReference>
<dbReference type="SUPFAM" id="SSF52540">
    <property type="entry name" value="P-loop containing nucleoside triphosphate hydrolases"/>
    <property type="match status" value="1"/>
</dbReference>
<keyword evidence="6" id="KW-0807">Transducer</keyword>
<evidence type="ECO:0000256" key="9">
    <source>
        <dbReference type="SAM" id="MobiDB-lite"/>
    </source>
</evidence>
<dbReference type="CDD" id="cd00066">
    <property type="entry name" value="G-alpha"/>
    <property type="match status" value="1"/>
</dbReference>
<keyword evidence="4 8" id="KW-0460">Magnesium</keyword>
<dbReference type="GO" id="GO:0005525">
    <property type="term" value="F:GTP binding"/>
    <property type="evidence" value="ECO:0007669"/>
    <property type="project" value="UniProtKB-KW"/>
</dbReference>
<feature type="binding site" evidence="7">
    <location>
        <begin position="308"/>
        <end position="311"/>
    </location>
    <ligand>
        <name>GTP</name>
        <dbReference type="ChEBI" id="CHEBI:37565"/>
    </ligand>
</feature>
<dbReference type="InterPro" id="IPR001019">
    <property type="entry name" value="Gprotein_alpha_su"/>
</dbReference>
<evidence type="ECO:0000256" key="4">
    <source>
        <dbReference type="ARBA" id="ARBA00022842"/>
    </source>
</evidence>
<evidence type="ECO:0000256" key="5">
    <source>
        <dbReference type="ARBA" id="ARBA00023134"/>
    </source>
</evidence>
<evidence type="ECO:0000313" key="11">
    <source>
        <dbReference type="Proteomes" id="UP001215280"/>
    </source>
</evidence>
<keyword evidence="3 7" id="KW-0547">Nucleotide-binding</keyword>
<feature type="binding site" evidence="7">
    <location>
        <begin position="43"/>
        <end position="48"/>
    </location>
    <ligand>
        <name>GTP</name>
        <dbReference type="ChEBI" id="CHEBI:37565"/>
    </ligand>
</feature>
<dbReference type="PANTHER" id="PTHR10218:SF369">
    <property type="entry name" value="GUANINE NUCLEOTIDE-BINDING PROTEIN ALPHA-2 SUBUNIT"/>
    <property type="match status" value="1"/>
</dbReference>
<evidence type="ECO:0000256" key="2">
    <source>
        <dbReference type="ARBA" id="ARBA00022723"/>
    </source>
</evidence>
<dbReference type="GO" id="GO:0010255">
    <property type="term" value="P:glucose mediated signaling pathway"/>
    <property type="evidence" value="ECO:0007669"/>
    <property type="project" value="UniProtKB-ARBA"/>
</dbReference>
<dbReference type="GO" id="GO:0003924">
    <property type="term" value="F:GTPase activity"/>
    <property type="evidence" value="ECO:0007669"/>
    <property type="project" value="InterPro"/>
</dbReference>
<evidence type="ECO:0000256" key="3">
    <source>
        <dbReference type="ARBA" id="ARBA00022741"/>
    </source>
</evidence>
<dbReference type="PROSITE" id="PS51882">
    <property type="entry name" value="G_ALPHA"/>
    <property type="match status" value="1"/>
</dbReference>
<evidence type="ECO:0000256" key="8">
    <source>
        <dbReference type="PIRSR" id="PIRSR601019-2"/>
    </source>
</evidence>
<dbReference type="SUPFAM" id="SSF47895">
    <property type="entry name" value="Transducin (alpha subunit), insertion domain"/>
    <property type="match status" value="1"/>
</dbReference>
<keyword evidence="5 7" id="KW-0342">GTP-binding</keyword>
<feature type="binding site" evidence="8">
    <location>
        <position position="47"/>
    </location>
    <ligand>
        <name>Mg(2+)</name>
        <dbReference type="ChEBI" id="CHEBI:18420"/>
    </ligand>
</feature>
<accession>A0AAD7J4N5</accession>
<feature type="binding site" evidence="7">
    <location>
        <begin position="161"/>
        <end position="162"/>
    </location>
    <ligand>
        <name>GTP</name>
        <dbReference type="ChEBI" id="CHEBI:37565"/>
    </ligand>
</feature>
<feature type="binding site" evidence="7">
    <location>
        <position position="363"/>
    </location>
    <ligand>
        <name>GTP</name>
        <dbReference type="ChEBI" id="CHEBI:37565"/>
    </ligand>
</feature>
<feature type="compositionally biased region" description="Basic and acidic residues" evidence="9">
    <location>
        <begin position="10"/>
        <end position="26"/>
    </location>
</feature>
<dbReference type="Proteomes" id="UP001215280">
    <property type="component" value="Unassembled WGS sequence"/>
</dbReference>
<evidence type="ECO:0000256" key="6">
    <source>
        <dbReference type="ARBA" id="ARBA00023224"/>
    </source>
</evidence>
<dbReference type="GO" id="GO:0005834">
    <property type="term" value="C:heterotrimeric G-protein complex"/>
    <property type="evidence" value="ECO:0007669"/>
    <property type="project" value="TreeGrafter"/>
</dbReference>
<keyword evidence="2 8" id="KW-0479">Metal-binding</keyword>
<evidence type="ECO:0000256" key="1">
    <source>
        <dbReference type="ARBA" id="ARBA00011356"/>
    </source>
</evidence>
<evidence type="ECO:0000313" key="10">
    <source>
        <dbReference type="EMBL" id="KAJ7756063.1"/>
    </source>
</evidence>
<dbReference type="PRINTS" id="PR00318">
    <property type="entry name" value="GPROTEINA"/>
</dbReference>
<feature type="region of interest" description="Disordered" evidence="9">
    <location>
        <begin position="1"/>
        <end position="26"/>
    </location>
</feature>
<comment type="subunit">
    <text evidence="1">G proteins are composed of 3 units; alpha, beta and gamma. The alpha chain contains the guanine nucleotide binding site.</text>
</comment>
<dbReference type="AlphaFoldDB" id="A0AAD7J4N5"/>
<dbReference type="FunFam" id="3.40.50.300:FF:000181">
    <property type="entry name" value="Guanine nucleotide-binding protein subunit alpha"/>
    <property type="match status" value="1"/>
</dbReference>
<proteinExistence type="predicted"/>
<evidence type="ECO:0000256" key="7">
    <source>
        <dbReference type="PIRSR" id="PIRSR601019-1"/>
    </source>
</evidence>
<dbReference type="InterPro" id="IPR011025">
    <property type="entry name" value="GproteinA_insert"/>
</dbReference>
<protein>
    <submittedName>
        <fullName evidence="10">G-protein alpha subunit</fullName>
    </submittedName>
</protein>
<gene>
    <name evidence="10" type="ORF">DFH07DRAFT_959195</name>
</gene>
<dbReference type="PANTHER" id="PTHR10218">
    <property type="entry name" value="GTP-BINDING PROTEIN ALPHA SUBUNIT"/>
    <property type="match status" value="1"/>
</dbReference>
<dbReference type="SMART" id="SM00275">
    <property type="entry name" value="G_alpha"/>
    <property type="match status" value="1"/>
</dbReference>
<dbReference type="EMBL" id="JARJLG010000062">
    <property type="protein sequence ID" value="KAJ7756063.1"/>
    <property type="molecule type" value="Genomic_DNA"/>
</dbReference>
<organism evidence="10 11">
    <name type="scientific">Mycena maculata</name>
    <dbReference type="NCBI Taxonomy" id="230809"/>
    <lineage>
        <taxon>Eukaryota</taxon>
        <taxon>Fungi</taxon>
        <taxon>Dikarya</taxon>
        <taxon>Basidiomycota</taxon>
        <taxon>Agaricomycotina</taxon>
        <taxon>Agaricomycetes</taxon>
        <taxon>Agaricomycetidae</taxon>
        <taxon>Agaricales</taxon>
        <taxon>Marasmiineae</taxon>
        <taxon>Mycenaceae</taxon>
        <taxon>Mycena</taxon>
    </lineage>
</organism>
<dbReference type="Pfam" id="PF00503">
    <property type="entry name" value="G-alpha"/>
    <property type="match status" value="1"/>
</dbReference>
<dbReference type="InterPro" id="IPR027417">
    <property type="entry name" value="P-loop_NTPase"/>
</dbReference>
<reference evidence="10" key="1">
    <citation type="submission" date="2023-03" db="EMBL/GenBank/DDBJ databases">
        <title>Massive genome expansion in bonnet fungi (Mycena s.s.) driven by repeated elements and novel gene families across ecological guilds.</title>
        <authorList>
            <consortium name="Lawrence Berkeley National Laboratory"/>
            <person name="Harder C.B."/>
            <person name="Miyauchi S."/>
            <person name="Viragh M."/>
            <person name="Kuo A."/>
            <person name="Thoen E."/>
            <person name="Andreopoulos B."/>
            <person name="Lu D."/>
            <person name="Skrede I."/>
            <person name="Drula E."/>
            <person name="Henrissat B."/>
            <person name="Morin E."/>
            <person name="Kohler A."/>
            <person name="Barry K."/>
            <person name="LaButti K."/>
            <person name="Morin E."/>
            <person name="Salamov A."/>
            <person name="Lipzen A."/>
            <person name="Mereny Z."/>
            <person name="Hegedus B."/>
            <person name="Baldrian P."/>
            <person name="Stursova M."/>
            <person name="Weitz H."/>
            <person name="Taylor A."/>
            <person name="Grigoriev I.V."/>
            <person name="Nagy L.G."/>
            <person name="Martin F."/>
            <person name="Kauserud H."/>
        </authorList>
    </citation>
    <scope>NUCLEOTIDE SEQUENCE</scope>
    <source>
        <strain evidence="10">CBHHK188m</strain>
    </source>
</reference>
<comment type="caution">
    <text evidence="10">The sequence shown here is derived from an EMBL/GenBank/DDBJ whole genome shotgun (WGS) entry which is preliminary data.</text>
</comment>
<dbReference type="GO" id="GO:0046872">
    <property type="term" value="F:metal ion binding"/>
    <property type="evidence" value="ECO:0007669"/>
    <property type="project" value="UniProtKB-KW"/>
</dbReference>
<feature type="binding site" evidence="8">
    <location>
        <position position="192"/>
    </location>
    <ligand>
        <name>Mg(2+)</name>
        <dbReference type="ChEBI" id="CHEBI:18420"/>
    </ligand>
</feature>
<name>A0AAD7J4N5_9AGAR</name>
<feature type="binding site" evidence="7">
    <location>
        <begin position="211"/>
        <end position="215"/>
    </location>
    <ligand>
        <name>GTP</name>
        <dbReference type="ChEBI" id="CHEBI:37565"/>
    </ligand>
</feature>
<dbReference type="GO" id="GO:0007189">
    <property type="term" value="P:adenylate cyclase-activating G protein-coupled receptor signaling pathway"/>
    <property type="evidence" value="ECO:0007669"/>
    <property type="project" value="TreeGrafter"/>
</dbReference>
<dbReference type="Gene3D" id="3.40.50.300">
    <property type="entry name" value="P-loop containing nucleotide triphosphate hydrolases"/>
    <property type="match status" value="1"/>
</dbReference>
<dbReference type="GO" id="GO:0005737">
    <property type="term" value="C:cytoplasm"/>
    <property type="evidence" value="ECO:0007669"/>
    <property type="project" value="TreeGrafter"/>
</dbReference>